<sequence>MCGKGNRGDRLYRPSNRDRCQHGGNISCSWPSICKPRGDQRGGNKCCRGRSTAVRLRGPLLSALLLFVVAGCSLGADDGDAANSLASSLTAVHGSTTTVVPQGLEPPKQFNENGRADVTFDPCFDFDDEVIKRAGLDPASRQRTDIAAEYTFLGCVFLGKDFSAGVTIGNVTFEENIERYKNDSPQFLTINGRESLLVRSDIAASSCAIVVRMARGVMLISIGPDYEPTTAGNDGCVLAPDVARAFEPALPKDR</sequence>
<protein>
    <submittedName>
        <fullName evidence="1">DUF3558 domain-containing protein</fullName>
    </submittedName>
</protein>
<name>A0A848KN75_9NOCA</name>
<organism evidence="1 2">
    <name type="scientific">Antrihabitans stalactiti</name>
    <dbReference type="NCBI Taxonomy" id="2584121"/>
    <lineage>
        <taxon>Bacteria</taxon>
        <taxon>Bacillati</taxon>
        <taxon>Actinomycetota</taxon>
        <taxon>Actinomycetes</taxon>
        <taxon>Mycobacteriales</taxon>
        <taxon>Nocardiaceae</taxon>
        <taxon>Antrihabitans</taxon>
    </lineage>
</organism>
<comment type="caution">
    <text evidence="1">The sequence shown here is derived from an EMBL/GenBank/DDBJ whole genome shotgun (WGS) entry which is preliminary data.</text>
</comment>
<proteinExistence type="predicted"/>
<dbReference type="Proteomes" id="UP000535543">
    <property type="component" value="Unassembled WGS sequence"/>
</dbReference>
<dbReference type="EMBL" id="VCQU01000008">
    <property type="protein sequence ID" value="NMN97760.1"/>
    <property type="molecule type" value="Genomic_DNA"/>
</dbReference>
<keyword evidence="2" id="KW-1185">Reference proteome</keyword>
<gene>
    <name evidence="1" type="ORF">FGL95_22235</name>
</gene>
<reference evidence="1 2" key="1">
    <citation type="submission" date="2019-05" db="EMBL/GenBank/DDBJ databases">
        <authorList>
            <person name="Lee S.D."/>
        </authorList>
    </citation>
    <scope>NUCLEOTIDE SEQUENCE [LARGE SCALE GENOMIC DNA]</scope>
    <source>
        <strain evidence="1 2">YC2-7</strain>
    </source>
</reference>
<dbReference type="Pfam" id="PF12079">
    <property type="entry name" value="DUF3558"/>
    <property type="match status" value="1"/>
</dbReference>
<reference evidence="1 2" key="2">
    <citation type="submission" date="2020-06" db="EMBL/GenBank/DDBJ databases">
        <title>Antribacter stalactiti gen. nov., sp. nov., a new member of the family Nacardiaceae isolated from a cave.</title>
        <authorList>
            <person name="Kim I.S."/>
        </authorList>
    </citation>
    <scope>NUCLEOTIDE SEQUENCE [LARGE SCALE GENOMIC DNA]</scope>
    <source>
        <strain evidence="1 2">YC2-7</strain>
    </source>
</reference>
<evidence type="ECO:0000313" key="1">
    <source>
        <dbReference type="EMBL" id="NMN97760.1"/>
    </source>
</evidence>
<accession>A0A848KN75</accession>
<dbReference type="InterPro" id="IPR024520">
    <property type="entry name" value="DUF3558"/>
</dbReference>
<evidence type="ECO:0000313" key="2">
    <source>
        <dbReference type="Proteomes" id="UP000535543"/>
    </source>
</evidence>
<dbReference type="AlphaFoldDB" id="A0A848KN75"/>